<keyword evidence="1" id="KW-0227">DNA damage</keyword>
<dbReference type="Gene3D" id="1.10.10.10">
    <property type="entry name" value="Winged helix-like DNA-binding domain superfamily/Winged helix DNA-binding domain"/>
    <property type="match status" value="1"/>
</dbReference>
<dbReference type="SUPFAM" id="SSF46767">
    <property type="entry name" value="Methylated DNA-protein cysteine methyltransferase, C-terminal domain"/>
    <property type="match status" value="1"/>
</dbReference>
<organism evidence="3 4">
    <name type="scientific">Neptuniibacter pectenicola</name>
    <dbReference type="NCBI Taxonomy" id="1806669"/>
    <lineage>
        <taxon>Bacteria</taxon>
        <taxon>Pseudomonadati</taxon>
        <taxon>Pseudomonadota</taxon>
        <taxon>Gammaproteobacteria</taxon>
        <taxon>Oceanospirillales</taxon>
        <taxon>Oceanospirillaceae</taxon>
        <taxon>Neptuniibacter</taxon>
    </lineage>
</organism>
<gene>
    <name evidence="3" type="ORF">WNY58_03895</name>
</gene>
<dbReference type="NCBIfam" id="TIGR00589">
    <property type="entry name" value="ogt"/>
    <property type="match status" value="1"/>
</dbReference>
<dbReference type="InterPro" id="IPR014048">
    <property type="entry name" value="MethylDNA_cys_MeTrfase_DNA-bd"/>
</dbReference>
<keyword evidence="4" id="KW-1185">Reference proteome</keyword>
<evidence type="ECO:0000313" key="4">
    <source>
        <dbReference type="Proteomes" id="UP001449225"/>
    </source>
</evidence>
<sequence length="108" mass="12325">MEQKSTTEPSYQEKIWHVVSMIPKGSVATYGQVAELAGLPRMARAVGRTLSQLPKDTQLPWHRVINAKGMCSFPAESEAYMRQRDRLEEEGISFINGKIKLTSYQWRP</sequence>
<protein>
    <submittedName>
        <fullName evidence="3">MGMT family protein</fullName>
    </submittedName>
</protein>
<feature type="domain" description="Methylated-DNA-[protein]-cysteine S-methyltransferase DNA binding" evidence="2">
    <location>
        <begin position="11"/>
        <end position="92"/>
    </location>
</feature>
<dbReference type="InterPro" id="IPR052520">
    <property type="entry name" value="ATL_DNA_repair"/>
</dbReference>
<dbReference type="PANTHER" id="PTHR42942:SF1">
    <property type="entry name" value="ALKYLTRANSFERASE-LIKE PROTEIN 1"/>
    <property type="match status" value="1"/>
</dbReference>
<dbReference type="Pfam" id="PF01035">
    <property type="entry name" value="DNA_binding_1"/>
    <property type="match status" value="1"/>
</dbReference>
<dbReference type="Proteomes" id="UP001449225">
    <property type="component" value="Unassembled WGS sequence"/>
</dbReference>
<dbReference type="InterPro" id="IPR036388">
    <property type="entry name" value="WH-like_DNA-bd_sf"/>
</dbReference>
<evidence type="ECO:0000313" key="3">
    <source>
        <dbReference type="EMBL" id="MEM5535531.1"/>
    </source>
</evidence>
<accession>A0ABU9TQ54</accession>
<evidence type="ECO:0000259" key="2">
    <source>
        <dbReference type="Pfam" id="PF01035"/>
    </source>
</evidence>
<dbReference type="RefSeq" id="WP_339890601.1">
    <property type="nucleotide sequence ID" value="NZ_CAXBCE010000007.1"/>
</dbReference>
<dbReference type="PANTHER" id="PTHR42942">
    <property type="entry name" value="6-O-METHYLGUANINE DNA METHYLTRANSFERASE"/>
    <property type="match status" value="1"/>
</dbReference>
<dbReference type="EMBL" id="JBBMRA010000002">
    <property type="protein sequence ID" value="MEM5535531.1"/>
    <property type="molecule type" value="Genomic_DNA"/>
</dbReference>
<evidence type="ECO:0000256" key="1">
    <source>
        <dbReference type="ARBA" id="ARBA00022763"/>
    </source>
</evidence>
<dbReference type="CDD" id="cd06445">
    <property type="entry name" value="ATase"/>
    <property type="match status" value="1"/>
</dbReference>
<proteinExistence type="predicted"/>
<comment type="caution">
    <text evidence="3">The sequence shown here is derived from an EMBL/GenBank/DDBJ whole genome shotgun (WGS) entry which is preliminary data.</text>
</comment>
<name>A0ABU9TQ54_9GAMM</name>
<reference evidence="3 4" key="1">
    <citation type="submission" date="2024-03" db="EMBL/GenBank/DDBJ databases">
        <title>Community enrichment and isolation of bacterial strains for fucoidan degradation.</title>
        <authorList>
            <person name="Sichert A."/>
        </authorList>
    </citation>
    <scope>NUCLEOTIDE SEQUENCE [LARGE SCALE GENOMIC DNA]</scope>
    <source>
        <strain evidence="3 4">AS76</strain>
    </source>
</reference>
<dbReference type="InterPro" id="IPR036217">
    <property type="entry name" value="MethylDNA_cys_MeTrfase_DNAb"/>
</dbReference>